<feature type="compositionally biased region" description="Acidic residues" evidence="1">
    <location>
        <begin position="666"/>
        <end position="677"/>
    </location>
</feature>
<accession>A0AA39J7Q9</accession>
<gene>
    <name evidence="2" type="ORF">EV421DRAFT_1907203</name>
</gene>
<evidence type="ECO:0000313" key="2">
    <source>
        <dbReference type="EMBL" id="KAK0437706.1"/>
    </source>
</evidence>
<dbReference type="AlphaFoldDB" id="A0AA39J7Q9"/>
<dbReference type="Proteomes" id="UP001175226">
    <property type="component" value="Unassembled WGS sequence"/>
</dbReference>
<sequence length="699" mass="77821">MLKLKSLNHLRLLQGRAAALEDHKCLIMAIGSGRVENLDCLVQISLKRGLGVRGMIELYNAAADGTYHPKSLEERDYLRGILYMRIGGNRMAEIAHRVNGLPALTTLRTNSTMPSIVPSPSYLTSLELSFNIDAVLQLKDLWSSREESSDSKICHQVLMLDEIALEKRAQWDTRTNLFISVCREHGHKASLEFNSINDLDELFKSFDSGVIHQVSEATVSALGILTNNKRIYNDHPILVSGTCKRENGQEHADLIQMALSTIDSKKSSTHLCVVSIVSDGKAKQGWSLVILTLKHKLSPQSNVYSLLKPLTFMNFLVGDDDITCDKDYKHIFKHIQNLLLRARGFTVLNVHITPSILQSHLHAAGHSDTHIRSLFKPDDKQDMPLTYSLLRDIWSLPLISDSSAWLRFTAAREAIYIMGRVFYHLVMPYTCVDLTLSEQPQHLSAAAHLTLVLYRQSGKDFLPTLLYTDIGIMVKNAFFCVAKAKVDDPLGKFWIILLGRDHLEQLFGILHSIVGNDANVDLLQLVIRLTGTTEVANILAYHPEWDCTPHQLRLPAVGCDEISDSRIDHINPSSWQGDVSLSAVLLQTLWNIGRSMIKDEVPQIQDELEAIEAEPVSGIIDIFRPLGILLFNIPLEDDDNEEEDTEDANGPSNVSSASSLGTGIQDLEDAVASEEPEPGPGGQTFDKAIVMDGKKVHKV</sequence>
<dbReference type="EMBL" id="JAUEPT010000047">
    <property type="protein sequence ID" value="KAK0437706.1"/>
    <property type="molecule type" value="Genomic_DNA"/>
</dbReference>
<comment type="caution">
    <text evidence="2">The sequence shown here is derived from an EMBL/GenBank/DDBJ whole genome shotgun (WGS) entry which is preliminary data.</text>
</comment>
<feature type="region of interest" description="Disordered" evidence="1">
    <location>
        <begin position="639"/>
        <end position="699"/>
    </location>
</feature>
<organism evidence="2 3">
    <name type="scientific">Armillaria borealis</name>
    <dbReference type="NCBI Taxonomy" id="47425"/>
    <lineage>
        <taxon>Eukaryota</taxon>
        <taxon>Fungi</taxon>
        <taxon>Dikarya</taxon>
        <taxon>Basidiomycota</taxon>
        <taxon>Agaricomycotina</taxon>
        <taxon>Agaricomycetes</taxon>
        <taxon>Agaricomycetidae</taxon>
        <taxon>Agaricales</taxon>
        <taxon>Marasmiineae</taxon>
        <taxon>Physalacriaceae</taxon>
        <taxon>Armillaria</taxon>
    </lineage>
</organism>
<proteinExistence type="predicted"/>
<keyword evidence="3" id="KW-1185">Reference proteome</keyword>
<evidence type="ECO:0000256" key="1">
    <source>
        <dbReference type="SAM" id="MobiDB-lite"/>
    </source>
</evidence>
<feature type="compositionally biased region" description="Polar residues" evidence="1">
    <location>
        <begin position="650"/>
        <end position="662"/>
    </location>
</feature>
<evidence type="ECO:0000313" key="3">
    <source>
        <dbReference type="Proteomes" id="UP001175226"/>
    </source>
</evidence>
<protein>
    <submittedName>
        <fullName evidence="2">Uncharacterized protein</fullName>
    </submittedName>
</protein>
<name>A0AA39J7Q9_9AGAR</name>
<reference evidence="2" key="1">
    <citation type="submission" date="2023-06" db="EMBL/GenBank/DDBJ databases">
        <authorList>
            <consortium name="Lawrence Berkeley National Laboratory"/>
            <person name="Ahrendt S."/>
            <person name="Sahu N."/>
            <person name="Indic B."/>
            <person name="Wong-Bajracharya J."/>
            <person name="Merenyi Z."/>
            <person name="Ke H.-M."/>
            <person name="Monk M."/>
            <person name="Kocsube S."/>
            <person name="Drula E."/>
            <person name="Lipzen A."/>
            <person name="Balint B."/>
            <person name="Henrissat B."/>
            <person name="Andreopoulos B."/>
            <person name="Martin F.M."/>
            <person name="Harder C.B."/>
            <person name="Rigling D."/>
            <person name="Ford K.L."/>
            <person name="Foster G.D."/>
            <person name="Pangilinan J."/>
            <person name="Papanicolaou A."/>
            <person name="Barry K."/>
            <person name="LaButti K."/>
            <person name="Viragh M."/>
            <person name="Koriabine M."/>
            <person name="Yan M."/>
            <person name="Riley R."/>
            <person name="Champramary S."/>
            <person name="Plett K.L."/>
            <person name="Tsai I.J."/>
            <person name="Slot J."/>
            <person name="Sipos G."/>
            <person name="Plett J."/>
            <person name="Nagy L.G."/>
            <person name="Grigoriev I.V."/>
        </authorList>
    </citation>
    <scope>NUCLEOTIDE SEQUENCE</scope>
    <source>
        <strain evidence="2">FPL87.14</strain>
    </source>
</reference>